<dbReference type="InterPro" id="IPR016047">
    <property type="entry name" value="M23ase_b-sheet_dom"/>
</dbReference>
<organism evidence="3 4">
    <name type="scientific">Paenibacillus profundus</name>
    <dbReference type="NCBI Taxonomy" id="1173085"/>
    <lineage>
        <taxon>Bacteria</taxon>
        <taxon>Bacillati</taxon>
        <taxon>Bacillota</taxon>
        <taxon>Bacilli</taxon>
        <taxon>Bacillales</taxon>
        <taxon>Paenibacillaceae</taxon>
        <taxon>Paenibacillus</taxon>
    </lineage>
</organism>
<comment type="caution">
    <text evidence="3">The sequence shown here is derived from an EMBL/GenBank/DDBJ whole genome shotgun (WGS) entry which is preliminary data.</text>
</comment>
<dbReference type="PANTHER" id="PTHR21666:SF270">
    <property type="entry name" value="MUREIN HYDROLASE ACTIVATOR ENVC"/>
    <property type="match status" value="1"/>
</dbReference>
<dbReference type="Proteomes" id="UP001199916">
    <property type="component" value="Unassembled WGS sequence"/>
</dbReference>
<dbReference type="Pfam" id="PF01551">
    <property type="entry name" value="Peptidase_M23"/>
    <property type="match status" value="1"/>
</dbReference>
<dbReference type="RefSeq" id="WP_233695905.1">
    <property type="nucleotide sequence ID" value="NZ_JAJNBZ010000002.1"/>
</dbReference>
<proteinExistence type="predicted"/>
<reference evidence="3 4" key="1">
    <citation type="submission" date="2021-11" db="EMBL/GenBank/DDBJ databases">
        <title>Draft genome sequence of Paenibacillus profundus YoMME, a new Gram-positive bacteria with exoelectrogenic properties.</title>
        <authorList>
            <person name="Hubenova Y."/>
            <person name="Hubenova E."/>
            <person name="Manasiev Y."/>
            <person name="Peykov S."/>
            <person name="Mitov M."/>
        </authorList>
    </citation>
    <scope>NUCLEOTIDE SEQUENCE [LARGE SCALE GENOMIC DNA]</scope>
    <source>
        <strain evidence="3 4">YoMME</strain>
    </source>
</reference>
<dbReference type="CDD" id="cd12797">
    <property type="entry name" value="M23_peptidase"/>
    <property type="match status" value="1"/>
</dbReference>
<evidence type="ECO:0000313" key="4">
    <source>
        <dbReference type="Proteomes" id="UP001199916"/>
    </source>
</evidence>
<evidence type="ECO:0000256" key="1">
    <source>
        <dbReference type="SAM" id="SignalP"/>
    </source>
</evidence>
<dbReference type="SUPFAM" id="SSF51261">
    <property type="entry name" value="Duplicated hybrid motif"/>
    <property type="match status" value="1"/>
</dbReference>
<dbReference type="Gene3D" id="2.70.70.10">
    <property type="entry name" value="Glucose Permease (Domain IIA)"/>
    <property type="match status" value="1"/>
</dbReference>
<protein>
    <submittedName>
        <fullName evidence="3">M23 family metallopeptidase</fullName>
    </submittedName>
</protein>
<feature type="chain" id="PRO_5045837692" evidence="1">
    <location>
        <begin position="25"/>
        <end position="213"/>
    </location>
</feature>
<dbReference type="InterPro" id="IPR050570">
    <property type="entry name" value="Cell_wall_metabolism_enzyme"/>
</dbReference>
<dbReference type="PANTHER" id="PTHR21666">
    <property type="entry name" value="PEPTIDASE-RELATED"/>
    <property type="match status" value="1"/>
</dbReference>
<gene>
    <name evidence="3" type="ORF">LQV63_03060</name>
</gene>
<feature type="signal peptide" evidence="1">
    <location>
        <begin position="1"/>
        <end position="24"/>
    </location>
</feature>
<feature type="domain" description="M23ase beta-sheet core" evidence="2">
    <location>
        <begin position="46"/>
        <end position="141"/>
    </location>
</feature>
<dbReference type="EMBL" id="JAJNBZ010000002">
    <property type="protein sequence ID" value="MCE5168295.1"/>
    <property type="molecule type" value="Genomic_DNA"/>
</dbReference>
<evidence type="ECO:0000259" key="2">
    <source>
        <dbReference type="Pfam" id="PF01551"/>
    </source>
</evidence>
<keyword evidence="4" id="KW-1185">Reference proteome</keyword>
<keyword evidence="1" id="KW-0732">Signal</keyword>
<accession>A0ABS8YCR2</accession>
<evidence type="ECO:0000313" key="3">
    <source>
        <dbReference type="EMBL" id="MCE5168295.1"/>
    </source>
</evidence>
<name>A0ABS8YCR2_9BACL</name>
<sequence length="213" mass="23168">MRRLVTVFALIALSFASLSATTSAASTYHWPVPDSTRITQGFKGNAHKGIDIGGRRAGVAGDTIVAFYGGKVARAGWSTSYGWVVYIHHSINNTNYQSRYAHMNKSPVVSTNKNVVKGTKLGEMGNSGQAQGVHLHFETRRCSGACLTDNSSTAVDPISNFFPGYKNNVPASTAPVEKADHDNELEVFYSMEEIRDMSMEERVAKGIPFESIT</sequence>
<dbReference type="InterPro" id="IPR011055">
    <property type="entry name" value="Dup_hybrid_motif"/>
</dbReference>